<dbReference type="RefSeq" id="WP_341375620.1">
    <property type="nucleotide sequence ID" value="NZ_JBBUTF010000017.1"/>
</dbReference>
<dbReference type="Pfam" id="PF12019">
    <property type="entry name" value="GspH"/>
    <property type="match status" value="1"/>
</dbReference>
<proteinExistence type="predicted"/>
<gene>
    <name evidence="9" type="ORF">AACH11_17915</name>
</gene>
<accession>A0ABU9BFK1</accession>
<keyword evidence="3" id="KW-0488">Methylation</keyword>
<evidence type="ECO:0000256" key="3">
    <source>
        <dbReference type="ARBA" id="ARBA00022481"/>
    </source>
</evidence>
<comment type="subcellular location">
    <subcellularLocation>
        <location evidence="1">Cell inner membrane</location>
        <topology evidence="1">Single-pass membrane protein</topology>
    </subcellularLocation>
</comment>
<name>A0ABU9BFK1_9BURK</name>
<evidence type="ECO:0000256" key="4">
    <source>
        <dbReference type="ARBA" id="ARBA00022519"/>
    </source>
</evidence>
<keyword evidence="4" id="KW-0997">Cell inner membrane</keyword>
<comment type="caution">
    <text evidence="9">The sequence shown here is derived from an EMBL/GenBank/DDBJ whole genome shotgun (WGS) entry which is preliminary data.</text>
</comment>
<evidence type="ECO:0000256" key="7">
    <source>
        <dbReference type="ARBA" id="ARBA00023136"/>
    </source>
</evidence>
<organism evidence="9 10">
    <name type="scientific">Pseudaquabacterium rugosum</name>
    <dbReference type="NCBI Taxonomy" id="2984194"/>
    <lineage>
        <taxon>Bacteria</taxon>
        <taxon>Pseudomonadati</taxon>
        <taxon>Pseudomonadota</taxon>
        <taxon>Betaproteobacteria</taxon>
        <taxon>Burkholderiales</taxon>
        <taxon>Sphaerotilaceae</taxon>
        <taxon>Pseudaquabacterium</taxon>
    </lineage>
</organism>
<feature type="domain" description="General secretion pathway GspH" evidence="8">
    <location>
        <begin position="62"/>
        <end position="176"/>
    </location>
</feature>
<evidence type="ECO:0000259" key="8">
    <source>
        <dbReference type="Pfam" id="PF12019"/>
    </source>
</evidence>
<reference evidence="9 10" key="1">
    <citation type="submission" date="2024-04" db="EMBL/GenBank/DDBJ databases">
        <title>Novel species of the genus Ideonella isolated from streams.</title>
        <authorList>
            <person name="Lu H."/>
        </authorList>
    </citation>
    <scope>NUCLEOTIDE SEQUENCE [LARGE SCALE GENOMIC DNA]</scope>
    <source>
        <strain evidence="9 10">BYS139W</strain>
    </source>
</reference>
<evidence type="ECO:0000256" key="5">
    <source>
        <dbReference type="ARBA" id="ARBA00022692"/>
    </source>
</evidence>
<keyword evidence="6" id="KW-1133">Transmembrane helix</keyword>
<dbReference type="Proteomes" id="UP001368500">
    <property type="component" value="Unassembled WGS sequence"/>
</dbReference>
<keyword evidence="5" id="KW-0812">Transmembrane</keyword>
<dbReference type="EMBL" id="JBBUTF010000017">
    <property type="protein sequence ID" value="MEK8027839.1"/>
    <property type="molecule type" value="Genomic_DNA"/>
</dbReference>
<evidence type="ECO:0000256" key="1">
    <source>
        <dbReference type="ARBA" id="ARBA00004377"/>
    </source>
</evidence>
<keyword evidence="7" id="KW-0472">Membrane</keyword>
<evidence type="ECO:0000256" key="2">
    <source>
        <dbReference type="ARBA" id="ARBA00022475"/>
    </source>
</evidence>
<protein>
    <submittedName>
        <fullName evidence="9">GspH/FimT family pseudopilin</fullName>
    </submittedName>
</protein>
<keyword evidence="2" id="KW-1003">Cell membrane</keyword>
<dbReference type="InterPro" id="IPR022346">
    <property type="entry name" value="T2SS_GspH"/>
</dbReference>
<evidence type="ECO:0000313" key="10">
    <source>
        <dbReference type="Proteomes" id="UP001368500"/>
    </source>
</evidence>
<sequence>MEPNTAIRCRAVGALDRHGKKAARGLGSIEIYASLCCSALLVSQALPRIDAIRDRQAVQVVAGELDQQLRMARQTAIALDTPVRLTLRALTGGGGHCTLTHTGDPQACRCADPTTGAPAACDAPARLLQASSTRLAEAGATVTTVNRTLIFAPDHGTVTPTATFEIRSRQGLRVRKIINILGRVRGCAVTPLPGWSTCA</sequence>
<evidence type="ECO:0000313" key="9">
    <source>
        <dbReference type="EMBL" id="MEK8027839.1"/>
    </source>
</evidence>
<evidence type="ECO:0000256" key="6">
    <source>
        <dbReference type="ARBA" id="ARBA00022989"/>
    </source>
</evidence>
<keyword evidence="10" id="KW-1185">Reference proteome</keyword>